<organism evidence="1 4">
    <name type="scientific">Pseudomonas kuykendallii</name>
    <dbReference type="NCBI Taxonomy" id="1007099"/>
    <lineage>
        <taxon>Bacteria</taxon>
        <taxon>Pseudomonadati</taxon>
        <taxon>Pseudomonadota</taxon>
        <taxon>Gammaproteobacteria</taxon>
        <taxon>Pseudomonadales</taxon>
        <taxon>Pseudomonadaceae</taxon>
        <taxon>Pseudomonas</taxon>
    </lineage>
</organism>
<evidence type="ECO:0000313" key="2">
    <source>
        <dbReference type="EMBL" id="SDX08999.1"/>
    </source>
</evidence>
<dbReference type="RefSeq" id="WP_090227526.1">
    <property type="nucleotide sequence ID" value="NZ_CAURGU010000024.1"/>
</dbReference>
<evidence type="ECO:0000313" key="1">
    <source>
        <dbReference type="EMBL" id="PZP24250.1"/>
    </source>
</evidence>
<protein>
    <submittedName>
        <fullName evidence="1">Uncharacterized protein</fullName>
    </submittedName>
</protein>
<evidence type="ECO:0000313" key="4">
    <source>
        <dbReference type="Proteomes" id="UP000249198"/>
    </source>
</evidence>
<reference evidence="2" key="1">
    <citation type="submission" date="2016-10" db="EMBL/GenBank/DDBJ databases">
        <authorList>
            <person name="de Groot N.N."/>
        </authorList>
    </citation>
    <scope>NUCLEOTIDE SEQUENCE [LARGE SCALE GENOMIC DNA]</scope>
    <source>
        <strain evidence="2">NRRL B-59562</strain>
    </source>
</reference>
<reference evidence="3" key="2">
    <citation type="submission" date="2016-10" db="EMBL/GenBank/DDBJ databases">
        <authorList>
            <person name="Varghese N."/>
            <person name="Submissions S."/>
        </authorList>
    </citation>
    <scope>NUCLEOTIDE SEQUENCE [LARGE SCALE GENOMIC DNA]</scope>
    <source>
        <strain evidence="3">NRRL B-59562</strain>
    </source>
</reference>
<dbReference type="AlphaFoldDB" id="A0A2W5D719"/>
<dbReference type="EMBL" id="QFOH01000010">
    <property type="protein sequence ID" value="PZP24250.1"/>
    <property type="molecule type" value="Genomic_DNA"/>
</dbReference>
<sequence length="87" mass="9918">MELTKTMVDCMQKLRRRLRDEQAVDIRLSQTDAITAMLLACQESTNEDTRAMGEQLSSLTGVRLKAPELTEEQLIEKYTRYAGPLRG</sequence>
<dbReference type="Proteomes" id="UP000243778">
    <property type="component" value="Unassembled WGS sequence"/>
</dbReference>
<accession>A0A1H2YWQ0</accession>
<gene>
    <name evidence="1" type="ORF">DI599_09565</name>
    <name evidence="2" type="ORF">SAMN05216287_2065</name>
</gene>
<reference evidence="1 4" key="3">
    <citation type="submission" date="2017-08" db="EMBL/GenBank/DDBJ databases">
        <title>Infants hospitalized years apart are colonized by the same room-sourced microbial strains.</title>
        <authorList>
            <person name="Brooks B."/>
            <person name="Olm M.R."/>
            <person name="Firek B.A."/>
            <person name="Baker R."/>
            <person name="Thomas B.C."/>
            <person name="Morowitz M.J."/>
            <person name="Banfield J.F."/>
        </authorList>
    </citation>
    <scope>NUCLEOTIDE SEQUENCE [LARGE SCALE GENOMIC DNA]</scope>
    <source>
        <strain evidence="1">S2_009_000_R2_77</strain>
    </source>
</reference>
<name>A0A2W5D719_9PSED</name>
<dbReference type="OrthoDB" id="7013325at2"/>
<dbReference type="EMBL" id="FNNU01000003">
    <property type="protein sequence ID" value="SDX08999.1"/>
    <property type="molecule type" value="Genomic_DNA"/>
</dbReference>
<dbReference type="Proteomes" id="UP000249198">
    <property type="component" value="Unassembled WGS sequence"/>
</dbReference>
<accession>A0A2W5D719</accession>
<proteinExistence type="predicted"/>
<keyword evidence="3" id="KW-1185">Reference proteome</keyword>
<evidence type="ECO:0000313" key="3">
    <source>
        <dbReference type="Proteomes" id="UP000243778"/>
    </source>
</evidence>